<dbReference type="PROSITE" id="PS50297">
    <property type="entry name" value="ANK_REP_REGION"/>
    <property type="match status" value="1"/>
</dbReference>
<dbReference type="InterPro" id="IPR051165">
    <property type="entry name" value="Multifunctional_ANK_Repeat"/>
</dbReference>
<dbReference type="Proteomes" id="UP000076584">
    <property type="component" value="Unassembled WGS sequence"/>
</dbReference>
<dbReference type="Gene3D" id="1.25.40.20">
    <property type="entry name" value="Ankyrin repeat-containing domain"/>
    <property type="match status" value="1"/>
</dbReference>
<keyword evidence="4" id="KW-1185">Reference proteome</keyword>
<dbReference type="OrthoDB" id="4789456at2759"/>
<dbReference type="EMBL" id="LFIW01001831">
    <property type="protein sequence ID" value="KZL80701.1"/>
    <property type="molecule type" value="Genomic_DNA"/>
</dbReference>
<gene>
    <name evidence="3" type="ORF">CI238_09065</name>
</gene>
<comment type="caution">
    <text evidence="3">The sequence shown here is derived from an EMBL/GenBank/DDBJ whole genome shotgun (WGS) entry which is preliminary data.</text>
</comment>
<organism evidence="3 4">
    <name type="scientific">Colletotrichum incanum</name>
    <name type="common">Soybean anthracnose fungus</name>
    <dbReference type="NCBI Taxonomy" id="1573173"/>
    <lineage>
        <taxon>Eukaryota</taxon>
        <taxon>Fungi</taxon>
        <taxon>Dikarya</taxon>
        <taxon>Ascomycota</taxon>
        <taxon>Pezizomycotina</taxon>
        <taxon>Sordariomycetes</taxon>
        <taxon>Hypocreomycetidae</taxon>
        <taxon>Glomerellales</taxon>
        <taxon>Glomerellaceae</taxon>
        <taxon>Colletotrichum</taxon>
        <taxon>Colletotrichum spaethianum species complex</taxon>
    </lineage>
</organism>
<proteinExistence type="predicted"/>
<dbReference type="SMART" id="SM00248">
    <property type="entry name" value="ANK"/>
    <property type="match status" value="3"/>
</dbReference>
<name>A0A167AZ91_COLIC</name>
<sequence length="364" mass="38923">MLVPWKDSLPPRWKPLDAKGRGYSTVTSGLGEVKILEMLKSTRAPVDGLAPYCWRCSDGPPVHAIQDESPRWAPKTALHLAVCSRSFEATEWLVEGGARMTADNPDGPEIDGHLFLPNVRGRTTLHELSRLRAPGSDATDFAKHAITNGSVDVGATTSEGVEPWATACSAGQYKITIASWSLESNVDCRTRIPSWPSDTILHVALDACYDMGTAPLAYDTGNGCADCLEGRHQDLVALAYLVNLLIQNGLDVDAQDGDDRTGLHIAATLGDVGVVDALLDEGAPPAVRDGTGGTALSIAKKQSRRLRSNKWSALPGTSPATGSSGNWDEGFVPRGFVGLLRATEQAGSLINQAGRHVFHLRELR</sequence>
<evidence type="ECO:0000256" key="1">
    <source>
        <dbReference type="ARBA" id="ARBA00022737"/>
    </source>
</evidence>
<protein>
    <submittedName>
        <fullName evidence="3">Ankyrin repeat protein</fullName>
    </submittedName>
</protein>
<dbReference type="SUPFAM" id="SSF48403">
    <property type="entry name" value="Ankyrin repeat"/>
    <property type="match status" value="1"/>
</dbReference>
<keyword evidence="1" id="KW-0677">Repeat</keyword>
<dbReference type="AlphaFoldDB" id="A0A167AZ91"/>
<evidence type="ECO:0000313" key="4">
    <source>
        <dbReference type="Proteomes" id="UP000076584"/>
    </source>
</evidence>
<evidence type="ECO:0000313" key="3">
    <source>
        <dbReference type="EMBL" id="KZL80701.1"/>
    </source>
</evidence>
<dbReference type="InterPro" id="IPR002110">
    <property type="entry name" value="Ankyrin_rpt"/>
</dbReference>
<dbReference type="PANTHER" id="PTHR24123:SF33">
    <property type="entry name" value="PROTEIN HOS4"/>
    <property type="match status" value="1"/>
</dbReference>
<keyword evidence="2" id="KW-0040">ANK repeat</keyword>
<reference evidence="3 4" key="1">
    <citation type="submission" date="2015-06" db="EMBL/GenBank/DDBJ databases">
        <title>Survival trade-offs in plant roots during colonization by closely related pathogenic and mutualistic fungi.</title>
        <authorList>
            <person name="Hacquard S."/>
            <person name="Kracher B."/>
            <person name="Hiruma K."/>
            <person name="Weinman A."/>
            <person name="Muench P."/>
            <person name="Garrido Oter R."/>
            <person name="Ver Loren van Themaat E."/>
            <person name="Dallerey J.-F."/>
            <person name="Damm U."/>
            <person name="Henrissat B."/>
            <person name="Lespinet O."/>
            <person name="Thon M."/>
            <person name="Kemen E."/>
            <person name="McHardy A.C."/>
            <person name="Schulze-Lefert P."/>
            <person name="O'Connell R.J."/>
        </authorList>
    </citation>
    <scope>NUCLEOTIDE SEQUENCE [LARGE SCALE GENOMIC DNA]</scope>
    <source>
        <strain evidence="3 4">MAFF 238704</strain>
    </source>
</reference>
<evidence type="ECO:0000256" key="2">
    <source>
        <dbReference type="ARBA" id="ARBA00023043"/>
    </source>
</evidence>
<accession>A0A167AZ91</accession>
<dbReference type="Pfam" id="PF13857">
    <property type="entry name" value="Ank_5"/>
    <property type="match status" value="1"/>
</dbReference>
<dbReference type="STRING" id="1573173.A0A167AZ91"/>
<dbReference type="PANTHER" id="PTHR24123">
    <property type="entry name" value="ANKYRIN REPEAT-CONTAINING"/>
    <property type="match status" value="1"/>
</dbReference>
<dbReference type="InterPro" id="IPR036770">
    <property type="entry name" value="Ankyrin_rpt-contain_sf"/>
</dbReference>
<dbReference type="PROSITE" id="PS50088">
    <property type="entry name" value="ANK_REPEAT"/>
    <property type="match status" value="2"/>
</dbReference>